<evidence type="ECO:0000313" key="3">
    <source>
        <dbReference type="EMBL" id="KVW94645.1"/>
    </source>
</evidence>
<dbReference type="InterPro" id="IPR013424">
    <property type="entry name" value="Ice-binding_C"/>
</dbReference>
<proteinExistence type="predicted"/>
<dbReference type="Pfam" id="PF07589">
    <property type="entry name" value="PEP-CTERM"/>
    <property type="match status" value="1"/>
</dbReference>
<reference evidence="3 4" key="1">
    <citation type="journal article" date="2015" name="Appl. Environ. Microbiol.">
        <title>Aerobic and Anaerobic Thiosulfate Oxidation by a Cold-Adapted, Subglacial Chemoautotroph.</title>
        <authorList>
            <person name="Harrold Z.R."/>
            <person name="Skidmore M.L."/>
            <person name="Hamilton T.L."/>
            <person name="Desch L."/>
            <person name="Amada K."/>
            <person name="van Gelder W."/>
            <person name="Glover K."/>
            <person name="Roden E.E."/>
            <person name="Boyd E.S."/>
        </authorList>
    </citation>
    <scope>NUCLEOTIDE SEQUENCE [LARGE SCALE GENOMIC DNA]</scope>
    <source>
        <strain evidence="3 4">RG</strain>
    </source>
</reference>
<feature type="chain" id="PRO_5007125649" description="Ice-binding protein C-terminal domain-containing protein" evidence="1">
    <location>
        <begin position="25"/>
        <end position="231"/>
    </location>
</feature>
<sequence>MKRVKPLVAGIFLLSQTLSGAALAASVTLAGNTIDFSFDDALLGLFGPASVSGDTLYFTPVDFEAKSLNGAGFALTNETINIQVSAHAGWTFTTLDLVEKGDYLLLGSGSMADVAGQIRVFDIANPLTDVTSSILPAASFSQMGVPTHNWTALASTDLSAWDSVQAINVTVENLLLVSTGATSSLAFVEKKFVGLTPGMVAVTPVPEAETYAMMLAGLGLVGFAAARRRIA</sequence>
<dbReference type="NCBIfam" id="NF038126">
    <property type="entry name" value="PEP_CTERM_FxDxF"/>
    <property type="match status" value="1"/>
</dbReference>
<dbReference type="Proteomes" id="UP000064243">
    <property type="component" value="Unassembled WGS sequence"/>
</dbReference>
<feature type="domain" description="Ice-binding protein C-terminal" evidence="2">
    <location>
        <begin position="204"/>
        <end position="229"/>
    </location>
</feature>
<evidence type="ECO:0000256" key="1">
    <source>
        <dbReference type="SAM" id="SignalP"/>
    </source>
</evidence>
<dbReference type="PATRIC" id="fig|36861.3.peg.2053"/>
<evidence type="ECO:0000259" key="2">
    <source>
        <dbReference type="Pfam" id="PF07589"/>
    </source>
</evidence>
<accession>A0A106BLF6</accession>
<dbReference type="RefSeq" id="WP_059756525.1">
    <property type="nucleotide sequence ID" value="NZ_LDUG01000033.1"/>
</dbReference>
<protein>
    <recommendedName>
        <fullName evidence="2">Ice-binding protein C-terminal domain-containing protein</fullName>
    </recommendedName>
</protein>
<evidence type="ECO:0000313" key="4">
    <source>
        <dbReference type="Proteomes" id="UP000064243"/>
    </source>
</evidence>
<name>A0A106BLF6_THIDE</name>
<dbReference type="OrthoDB" id="8561577at2"/>
<dbReference type="EMBL" id="LDUG01000033">
    <property type="protein sequence ID" value="KVW94645.1"/>
    <property type="molecule type" value="Genomic_DNA"/>
</dbReference>
<keyword evidence="4" id="KW-1185">Reference proteome</keyword>
<feature type="signal peptide" evidence="1">
    <location>
        <begin position="1"/>
        <end position="24"/>
    </location>
</feature>
<dbReference type="STRING" id="1123392.GCA_000376425_02717"/>
<keyword evidence="1" id="KW-0732">Signal</keyword>
<organism evidence="3 4">
    <name type="scientific">Thiobacillus denitrificans</name>
    <dbReference type="NCBI Taxonomy" id="36861"/>
    <lineage>
        <taxon>Bacteria</taxon>
        <taxon>Pseudomonadati</taxon>
        <taxon>Pseudomonadota</taxon>
        <taxon>Betaproteobacteria</taxon>
        <taxon>Nitrosomonadales</taxon>
        <taxon>Thiobacillaceae</taxon>
        <taxon>Thiobacillus</taxon>
    </lineage>
</organism>
<comment type="caution">
    <text evidence="3">The sequence shown here is derived from an EMBL/GenBank/DDBJ whole genome shotgun (WGS) entry which is preliminary data.</text>
</comment>
<gene>
    <name evidence="3" type="ORF">ABW22_11365</name>
</gene>
<dbReference type="AlphaFoldDB" id="A0A106BLF6"/>